<reference evidence="2" key="1">
    <citation type="submission" date="2020-10" db="EMBL/GenBank/DDBJ databases">
        <title>Connecting structure to function with the recovery of over 1000 high-quality activated sludge metagenome-assembled genomes encoding full-length rRNA genes using long-read sequencing.</title>
        <authorList>
            <person name="Singleton C.M."/>
            <person name="Petriglieri F."/>
            <person name="Kristensen J.M."/>
            <person name="Kirkegaard R.H."/>
            <person name="Michaelsen T.Y."/>
            <person name="Andersen M.H."/>
            <person name="Karst S.M."/>
            <person name="Dueholm M.S."/>
            <person name="Nielsen P.H."/>
            <person name="Albertsen M."/>
        </authorList>
    </citation>
    <scope>NUCLEOTIDE SEQUENCE</scope>
    <source>
        <strain evidence="2">OdNE_18-Q3-R46-58_BAT3C.305</strain>
    </source>
</reference>
<protein>
    <submittedName>
        <fullName evidence="2">Alpha/beta fold hydrolase</fullName>
    </submittedName>
</protein>
<feature type="domain" description="AB hydrolase-1" evidence="1">
    <location>
        <begin position="18"/>
        <end position="185"/>
    </location>
</feature>
<dbReference type="InterPro" id="IPR000073">
    <property type="entry name" value="AB_hydrolase_1"/>
</dbReference>
<dbReference type="EMBL" id="JADKBR010000017">
    <property type="protein sequence ID" value="MBK8891326.1"/>
    <property type="molecule type" value="Genomic_DNA"/>
</dbReference>
<organism evidence="2 3">
    <name type="scientific">Candidatus Dechloromonas phosphorivorans</name>
    <dbReference type="NCBI Taxonomy" id="2899244"/>
    <lineage>
        <taxon>Bacteria</taxon>
        <taxon>Pseudomonadati</taxon>
        <taxon>Pseudomonadota</taxon>
        <taxon>Betaproteobacteria</taxon>
        <taxon>Rhodocyclales</taxon>
        <taxon>Azonexaceae</taxon>
        <taxon>Dechloromonas</taxon>
    </lineage>
</organism>
<sequence>MRPALQTAWHTCGGHKLIVLLPGAYMKPDDFRAAGFFAAAARRRGPDIVAVDLDPGLISDGSALSLLDAEVIAPARRQGYAAIWLGGISLGGLLALCYNADAPAGVDGLCLLAPYPGSRLTRNAITRAGGLEAWEPDCKQLDDPEFRMWRWLKRPPAAFPVFVGYGRDDRFADGMQQIAGCFPAASRLVVAGGHDWPVWLDLWENFLDRGYLAA</sequence>
<comment type="caution">
    <text evidence="2">The sequence shown here is derived from an EMBL/GenBank/DDBJ whole genome shotgun (WGS) entry which is preliminary data.</text>
</comment>
<accession>A0A9D7LNK7</accession>
<dbReference type="Proteomes" id="UP000808146">
    <property type="component" value="Unassembled WGS sequence"/>
</dbReference>
<proteinExistence type="predicted"/>
<dbReference type="InterPro" id="IPR029058">
    <property type="entry name" value="AB_hydrolase_fold"/>
</dbReference>
<gene>
    <name evidence="2" type="ORF">IPN75_13690</name>
</gene>
<dbReference type="Gene3D" id="3.40.50.1820">
    <property type="entry name" value="alpha/beta hydrolase"/>
    <property type="match status" value="1"/>
</dbReference>
<dbReference type="GO" id="GO:0016787">
    <property type="term" value="F:hydrolase activity"/>
    <property type="evidence" value="ECO:0007669"/>
    <property type="project" value="UniProtKB-KW"/>
</dbReference>
<dbReference type="Pfam" id="PF12697">
    <property type="entry name" value="Abhydrolase_6"/>
    <property type="match status" value="1"/>
</dbReference>
<evidence type="ECO:0000259" key="1">
    <source>
        <dbReference type="Pfam" id="PF12697"/>
    </source>
</evidence>
<dbReference type="SUPFAM" id="SSF53474">
    <property type="entry name" value="alpha/beta-Hydrolases"/>
    <property type="match status" value="1"/>
</dbReference>
<keyword evidence="2" id="KW-0378">Hydrolase</keyword>
<evidence type="ECO:0000313" key="2">
    <source>
        <dbReference type="EMBL" id="MBK8891326.1"/>
    </source>
</evidence>
<name>A0A9D7LNK7_9RHOO</name>
<dbReference type="AlphaFoldDB" id="A0A9D7LNK7"/>
<evidence type="ECO:0000313" key="3">
    <source>
        <dbReference type="Proteomes" id="UP000808146"/>
    </source>
</evidence>